<dbReference type="AlphaFoldDB" id="Q2SFW9"/>
<dbReference type="KEGG" id="hch:HCH_03719"/>
<dbReference type="SMART" id="SM00924">
    <property type="entry name" value="MgtE_N"/>
    <property type="match status" value="1"/>
</dbReference>
<keyword evidence="3" id="KW-1185">Reference proteome</keyword>
<proteinExistence type="predicted"/>
<dbReference type="STRING" id="349521.HCH_03719"/>
<dbReference type="SUPFAM" id="SSF54631">
    <property type="entry name" value="CBS-domain pair"/>
    <property type="match status" value="1"/>
</dbReference>
<dbReference type="GO" id="GO:0016020">
    <property type="term" value="C:membrane"/>
    <property type="evidence" value="ECO:0007669"/>
    <property type="project" value="InterPro"/>
</dbReference>
<dbReference type="PANTHER" id="PTHR43773:SF1">
    <property type="entry name" value="MAGNESIUM TRANSPORTER MGTE"/>
    <property type="match status" value="1"/>
</dbReference>
<dbReference type="GO" id="GO:0015095">
    <property type="term" value="F:magnesium ion transmembrane transporter activity"/>
    <property type="evidence" value="ECO:0007669"/>
    <property type="project" value="InterPro"/>
</dbReference>
<evidence type="ECO:0000313" key="2">
    <source>
        <dbReference type="EMBL" id="ABC30455.1"/>
    </source>
</evidence>
<protein>
    <recommendedName>
        <fullName evidence="1">Magnesium transporter MgtE intracellular domain-containing protein</fullName>
    </recommendedName>
</protein>
<dbReference type="InterPro" id="IPR006668">
    <property type="entry name" value="Mg_transptr_MgtE_intracell_dom"/>
</dbReference>
<reference evidence="2 3" key="1">
    <citation type="journal article" date="2005" name="Nucleic Acids Res.">
        <title>Genomic blueprint of Hahella chejuensis, a marine microbe producing an algicidal agent.</title>
        <authorList>
            <person name="Jeong H."/>
            <person name="Yim J.H."/>
            <person name="Lee C."/>
            <person name="Choi S.-H."/>
            <person name="Park Y.K."/>
            <person name="Yoon S.H."/>
            <person name="Hur C.-G."/>
            <person name="Kang H.-Y."/>
            <person name="Kim D."/>
            <person name="Lee H.H."/>
            <person name="Park K.H."/>
            <person name="Park S.-H."/>
            <person name="Park H.-S."/>
            <person name="Lee H.K."/>
            <person name="Oh T.K."/>
            <person name="Kim J.F."/>
        </authorList>
    </citation>
    <scope>NUCLEOTIDE SEQUENCE [LARGE SCALE GENOMIC DNA]</scope>
    <source>
        <strain evidence="2 3">KCTC 2396</strain>
    </source>
</reference>
<gene>
    <name evidence="2" type="ordered locus">HCH_03719</name>
</gene>
<name>Q2SFW9_HAHCH</name>
<accession>Q2SFW9</accession>
<dbReference type="Proteomes" id="UP000000238">
    <property type="component" value="Chromosome"/>
</dbReference>
<dbReference type="EMBL" id="CP000155">
    <property type="protein sequence ID" value="ABC30455.1"/>
    <property type="molecule type" value="Genomic_DNA"/>
</dbReference>
<feature type="domain" description="Magnesium transporter MgtE intracellular" evidence="1">
    <location>
        <begin position="15"/>
        <end position="118"/>
    </location>
</feature>
<dbReference type="HOGENOM" id="CLU_1011081_0_0_6"/>
<dbReference type="OrthoDB" id="6381600at2"/>
<dbReference type="InterPro" id="IPR046342">
    <property type="entry name" value="CBS_dom_sf"/>
</dbReference>
<dbReference type="SUPFAM" id="SSF158791">
    <property type="entry name" value="MgtE N-terminal domain-like"/>
    <property type="match status" value="1"/>
</dbReference>
<evidence type="ECO:0000259" key="1">
    <source>
        <dbReference type="SMART" id="SM00924"/>
    </source>
</evidence>
<evidence type="ECO:0000313" key="3">
    <source>
        <dbReference type="Proteomes" id="UP000000238"/>
    </source>
</evidence>
<dbReference type="PANTHER" id="PTHR43773">
    <property type="entry name" value="MAGNESIUM TRANSPORTER MGTE"/>
    <property type="match status" value="1"/>
</dbReference>
<dbReference type="RefSeq" id="WP_011397523.1">
    <property type="nucleotide sequence ID" value="NC_007645.1"/>
</dbReference>
<dbReference type="InterPro" id="IPR006669">
    <property type="entry name" value="MgtE_transporter"/>
</dbReference>
<sequence length="275" mass="30739">MTDQTYQLAFSFLRQEPRAAARLLEDRDPGEVAQFLANAPLPVSISVLKEMLPRFCATVIHAAPESSATQWSAEIGAHQLCNILRHLPPKHRETVLNLLPLARRTLCQQLLSYSNSMLGAWTEIDAPVFTRDMTVEDAMTRLKKREYQEERVIFVIDQQRSPLGAIPAVKLLRSSRQVILGALVKPSLASLNSRLSLSNAASHPLWATQDFAPVVFHHNEFMGVIWHSRLRELLSTHSDWLAAPQKPSGSAALDLLRAHGESMQAMVEVVRDSLV</sequence>
<dbReference type="Gene3D" id="3.10.580.10">
    <property type="entry name" value="CBS-domain"/>
    <property type="match status" value="1"/>
</dbReference>
<organism evidence="2 3">
    <name type="scientific">Hahella chejuensis (strain KCTC 2396)</name>
    <dbReference type="NCBI Taxonomy" id="349521"/>
    <lineage>
        <taxon>Bacteria</taxon>
        <taxon>Pseudomonadati</taxon>
        <taxon>Pseudomonadota</taxon>
        <taxon>Gammaproteobacteria</taxon>
        <taxon>Oceanospirillales</taxon>
        <taxon>Hahellaceae</taxon>
        <taxon>Hahella</taxon>
    </lineage>
</organism>
<dbReference type="Pfam" id="PF03448">
    <property type="entry name" value="MgtE_N"/>
    <property type="match status" value="1"/>
</dbReference>
<dbReference type="eggNOG" id="COG2239">
    <property type="taxonomic scope" value="Bacteria"/>
</dbReference>